<feature type="transmembrane region" description="Helical" evidence="2">
    <location>
        <begin position="100"/>
        <end position="119"/>
    </location>
</feature>
<evidence type="ECO:0000256" key="1">
    <source>
        <dbReference type="SAM" id="MobiDB-lite"/>
    </source>
</evidence>
<organism evidence="3 4">
    <name type="scientific">Enhygromyxa salina</name>
    <dbReference type="NCBI Taxonomy" id="215803"/>
    <lineage>
        <taxon>Bacteria</taxon>
        <taxon>Pseudomonadati</taxon>
        <taxon>Myxococcota</taxon>
        <taxon>Polyangia</taxon>
        <taxon>Nannocystales</taxon>
        <taxon>Nannocystaceae</taxon>
        <taxon>Enhygromyxa</taxon>
    </lineage>
</organism>
<feature type="transmembrane region" description="Helical" evidence="2">
    <location>
        <begin position="7"/>
        <end position="26"/>
    </location>
</feature>
<feature type="transmembrane region" description="Helical" evidence="2">
    <location>
        <begin position="313"/>
        <end position="330"/>
    </location>
</feature>
<keyword evidence="2" id="KW-0472">Membrane</keyword>
<comment type="caution">
    <text evidence="3">The sequence shown here is derived from an EMBL/GenBank/DDBJ whole genome shotgun (WGS) entry which is preliminary data.</text>
</comment>
<sequence>MGRVPGLIPGLIPGLVVLAFAAWLLWPVPAGVMPLSADHTVHLTRIVLTAQRFASTGALSGWEPTWFFGFPLGDLYPQLGDLLIMLIHALGFGALDWPSAYALGFYLVFAIQGLVLIRIGRLFGFGAWPGLIAALLMLADAGFTREGGWMYTVYFGVWPQALATSLAWLGLGELARALGWRSTRRLVDPDPPPASADPADPANQPDQALRASLWAGLWFGAALLAHPIALPTLGIGGLLLIVTLIPRAPVNWRVGLARCALAGIIGALLAAWWWVPMLQHKAWMASYGWLFASFETMAGWLRDDGRWAQRMPAAVGFVALAGIVLAGLGAGRVARFVALFTLVQWLLTSSDAFWLLRLDRFSEGFTHIQYQRFLIGAKPGLYLCAGLAAIAPAGWARRLFLERERLRWPVFATLATLLLAPISAAACLWLVADTRATMSEYEVGSVQTQRVPNNPEFDADYQAFTAWAREQWDTREHDYRLAVRDARNSHAFMDAPVWTATPQYKIGFTPGDNFVHKPESANRELLDKLGVRWIVSRDRQRGQARTHEVARFGNIVVKPHRGQPKPLAWLEGGGQLELLHADLRGGLVRVRVHDVEAGARVVFGVAGYPRWQLSLNGEPLEWFEDPVHGDAAPISLEARRAGELRGGKAGGDDGTEPTLIAAELPAGTSDAILELRYVARTGVEWIAELLSLLAFVGVGLALIRTRRGPTCVDWFTKGSERLQAYLVRIIHPLTIMVLIPAVAGLAYARWQLAAQDESAELIGWVEAGHATTASQIELGPVKTEMLIRPAVIMRPRPRRPAVIELELERLPMTLTGWVGIDDDQAQAGGRWARHNLRIEVRWTGHPDAQWLVLEEFTVPHAAKRLEFSASTGALAYLPVYLRVTDQTEGKRLPRLGINLELGQAPPDNEDGEDGEDGEAQ</sequence>
<keyword evidence="2" id="KW-0812">Transmembrane</keyword>
<evidence type="ECO:0000313" key="4">
    <source>
        <dbReference type="Proteomes" id="UP000031599"/>
    </source>
</evidence>
<accession>A0A0C2DA73</accession>
<feature type="transmembrane region" description="Helical" evidence="2">
    <location>
        <begin position="217"/>
        <end position="244"/>
    </location>
</feature>
<feature type="transmembrane region" description="Helical" evidence="2">
    <location>
        <begin position="125"/>
        <end position="144"/>
    </location>
</feature>
<feature type="compositionally biased region" description="Acidic residues" evidence="1">
    <location>
        <begin position="907"/>
        <end position="920"/>
    </location>
</feature>
<gene>
    <name evidence="3" type="ORF">DB30_04131</name>
</gene>
<feature type="transmembrane region" description="Helical" evidence="2">
    <location>
        <begin position="725"/>
        <end position="748"/>
    </location>
</feature>
<dbReference type="Proteomes" id="UP000031599">
    <property type="component" value="Unassembled WGS sequence"/>
</dbReference>
<evidence type="ECO:0008006" key="5">
    <source>
        <dbReference type="Google" id="ProtNLM"/>
    </source>
</evidence>
<name>A0A0C2DA73_9BACT</name>
<evidence type="ECO:0000313" key="3">
    <source>
        <dbReference type="EMBL" id="KIG16787.1"/>
    </source>
</evidence>
<feature type="transmembrane region" description="Helical" evidence="2">
    <location>
        <begin position="685"/>
        <end position="705"/>
    </location>
</feature>
<dbReference type="AlphaFoldDB" id="A0A0C2DA73"/>
<dbReference type="EMBL" id="JMCC02000032">
    <property type="protein sequence ID" value="KIG16787.1"/>
    <property type="molecule type" value="Genomic_DNA"/>
</dbReference>
<reference evidence="3 4" key="1">
    <citation type="submission" date="2014-12" db="EMBL/GenBank/DDBJ databases">
        <title>Genome assembly of Enhygromyxa salina DSM 15201.</title>
        <authorList>
            <person name="Sharma G."/>
            <person name="Subramanian S."/>
        </authorList>
    </citation>
    <scope>NUCLEOTIDE SEQUENCE [LARGE SCALE GENOMIC DNA]</scope>
    <source>
        <strain evidence="3 4">DSM 15201</strain>
    </source>
</reference>
<feature type="transmembrane region" description="Helical" evidence="2">
    <location>
        <begin position="336"/>
        <end position="358"/>
    </location>
</feature>
<feature type="transmembrane region" description="Helical" evidence="2">
    <location>
        <begin position="379"/>
        <end position="396"/>
    </location>
</feature>
<feature type="transmembrane region" description="Helical" evidence="2">
    <location>
        <begin position="408"/>
        <end position="431"/>
    </location>
</feature>
<feature type="region of interest" description="Disordered" evidence="1">
    <location>
        <begin position="896"/>
        <end position="920"/>
    </location>
</feature>
<proteinExistence type="predicted"/>
<protein>
    <recommendedName>
        <fullName evidence="5">Bacterial membrane protein YfhO</fullName>
    </recommendedName>
</protein>
<keyword evidence="2" id="KW-1133">Transmembrane helix</keyword>
<feature type="transmembrane region" description="Helical" evidence="2">
    <location>
        <begin position="256"/>
        <end position="275"/>
    </location>
</feature>
<evidence type="ECO:0000256" key="2">
    <source>
        <dbReference type="SAM" id="Phobius"/>
    </source>
</evidence>